<dbReference type="EMBL" id="UOGK01000085">
    <property type="protein sequence ID" value="VAX36914.1"/>
    <property type="molecule type" value="Genomic_DNA"/>
</dbReference>
<proteinExistence type="predicted"/>
<name>A0A3B1DLH9_9ZZZZ</name>
<sequence length="1330" mass="139311">PMGGDLRDGAVLVQLTTTPIAGAVELLAGETPAPPPPGQQADGERADSAFTIEALELVLESSSFAEGVSLTGGTRATIGGASAGTLSIDLAAGGLLDEAGTLRAGMPGTIAGSVQIEGFATPILQPFVAAINTTLPAGLRLDLPEDLGPEVDFTFAAESHTDEADGYDIDLSLKAEHASLDAAIVIEGQQIALRGNGIRAELARIAPILDRVAAAHGVRVDRGGRLTLQVAEFAVDLATLKAGDGLDLRGVRAAFDIALTDAAGTVQLAGDDQLRDFRLERFALGLATDDLAGEVRLTNDGSGQLNGKPLASMKTDLTFANLLDTGGAPKVDTLPTFRGEVRVNGIALDTVDAVFGSLYAERGLRLAREIGPKADILLLAASNPQAGEGATDIDMTFRSSALDITAPLTAAANRVRSRGPITLVGRAAGRTAGVLMGYEGPVRITPEGTARLVLSGLDVPIGAGEAGGVRPDQISANLAVTLEGFATNLVLPGPDGKPGPVQRVDIPKFEASVIARAGQPPRVEATGAFLHAKQAFSLELTSVLHGLFLDAPRDPADPMSVLALGSVRPKMTLALTDIPATLARLVPPGMVTIGDKPLDAVLLTRDTLGRTFAATIETFPNPQVADATRFVVELRGQGLKADLAGALAPRRFRLDRAETRLGVTPRVASHLVGLFAADAPVQPKLTTPASLEFMLNKPFEVRFAEAGGLDMARLDGQLDARLTIEAALAALTLPVAEDAEDAEPMTIPPVSLRSVAVDIAAPLRVLGEQGGNATAKLAGRILAADGSTIVTLAGNASTTLKGAKPTGEMPVSLSLTEINSPWIDSLLGKPSLLAAALGETFSLTIEAHPNRFRSRVAAEPFVSLSITAPRFSSDGPIAFAVNKQAIYLHKSVKATWMMGPWWANRYFLGAEPGTEQPAFAFTKQTRVQLDIRRLAIAMQEGVGLFKPDIFLVNTTATIPELASKLSDGRTLQLGGVSLRINRGPTPDQIGFAINIPRMKIGDQPEVKPDKSTITGRIASFADAEGNLTPDAARLNITGGFAPIPTDVIDAFARQDGLLRDALGPTVDFSIDAREFSKQGGTLHAKARTPLAEADIQGRIDDGLFIIDPKASRIEVWEITPELAKRLQKAMPVVATLEKTRDDEPMRVIFNTPLKLPLDGNMDRLNGVVTINIGTARFGTSDIFQTVLAMAQQKTAGEVGRRMPPLKITMVDGLVTYDTYPLPFGEFKLETQGAINLSSKPRSLGSGKSLPAGQLQVLTFIPAGAFAAEAVPALANLPLPLIGNLARLPIRTSGLIASPKNDIAVDLVGEEALNNLTNPGGLLDSLLGGDR</sequence>
<organism evidence="1">
    <name type="scientific">hydrothermal vent metagenome</name>
    <dbReference type="NCBI Taxonomy" id="652676"/>
    <lineage>
        <taxon>unclassified sequences</taxon>
        <taxon>metagenomes</taxon>
        <taxon>ecological metagenomes</taxon>
    </lineage>
</organism>
<accession>A0A3B1DLH9</accession>
<evidence type="ECO:0000313" key="1">
    <source>
        <dbReference type="EMBL" id="VAX36914.1"/>
    </source>
</evidence>
<gene>
    <name evidence="1" type="ORF">MNBD_PLANCTO03-84</name>
</gene>
<feature type="non-terminal residue" evidence="1">
    <location>
        <position position="1"/>
    </location>
</feature>
<protein>
    <submittedName>
        <fullName evidence="1">Uncharacterized protein</fullName>
    </submittedName>
</protein>
<reference evidence="1" key="1">
    <citation type="submission" date="2018-06" db="EMBL/GenBank/DDBJ databases">
        <authorList>
            <person name="Zhirakovskaya E."/>
        </authorList>
    </citation>
    <scope>NUCLEOTIDE SEQUENCE</scope>
</reference>